<feature type="compositionally biased region" description="Polar residues" evidence="5">
    <location>
        <begin position="193"/>
        <end position="206"/>
    </location>
</feature>
<dbReference type="PROSITE" id="PS00463">
    <property type="entry name" value="ZN2_CY6_FUNGAL_1"/>
    <property type="match status" value="3"/>
</dbReference>
<feature type="domain" description="Zn(2)-C6 fungal-type" evidence="6">
    <location>
        <begin position="254"/>
        <end position="283"/>
    </location>
</feature>
<evidence type="ECO:0000256" key="4">
    <source>
        <dbReference type="ARBA" id="ARBA00023242"/>
    </source>
</evidence>
<feature type="domain" description="Zn(2)-C6 fungal-type" evidence="6">
    <location>
        <begin position="436"/>
        <end position="466"/>
    </location>
</feature>
<evidence type="ECO:0000256" key="1">
    <source>
        <dbReference type="ARBA" id="ARBA00023015"/>
    </source>
</evidence>
<feature type="compositionally biased region" description="Pro residues" evidence="5">
    <location>
        <begin position="483"/>
        <end position="506"/>
    </location>
</feature>
<dbReference type="SMART" id="SM00066">
    <property type="entry name" value="GAL4"/>
    <property type="match status" value="3"/>
</dbReference>
<feature type="compositionally biased region" description="Acidic residues" evidence="5">
    <location>
        <begin position="392"/>
        <end position="407"/>
    </location>
</feature>
<accession>M5G1B8</accession>
<feature type="region of interest" description="Disordered" evidence="5">
    <location>
        <begin position="366"/>
        <end position="433"/>
    </location>
</feature>
<feature type="compositionally biased region" description="Low complexity" evidence="5">
    <location>
        <begin position="53"/>
        <end position="68"/>
    </location>
</feature>
<sequence>MDVDPALASAGVYNGTLKRKADDAPPDERGAPTPRLNIAQEGPQPAPHANIINAMNNGPAPGGNAVPPHSGQGAPLMPPGTPGPNHTHEGPRTPLQRPLQPMYTTPLSDTERPLQIETSGRKVTIACENCRARKTRCDGGIPCARCVRSQTECLYDTERRRRGPHAGSRRTKTGPYSLEDFLETNVKRAVAESSASKAGRQQRQYTGESPEASFASAPGAFPPPSPTKSVKSAKGASASEGETMPNTSKKVTFACQGCRQRKTRCDGCTPCASCARLRAECLYDTERKRRGPRVGYRRGGKAEAVAAAIVLTSQPNLMDPYASKSHAPAQEPVLWAQPEELRPLSPEPPPTQFIPGPSLANLVDAHRTGQVPPPMPPVDKVNQLEGEKEKEDELQEETDYEGDESTDEAGHVEGMLPDMAHPHASGDDRPRRTVGSCTMCRVRKVKCDRVHPQCGSCSQHGQTCRYEMPPKRRKRPLVEDPNPGAPPPPPPPGMQMPPGVVPPNVPEPNMEQWVNQDGAHLNGPVGPPLPPPGMMPLPPPLGHHAVPTPGGPVGSPPPPVTAP</sequence>
<dbReference type="PANTHER" id="PTHR47424:SF3">
    <property type="entry name" value="REGULATORY PROTEIN GAL4"/>
    <property type="match status" value="1"/>
</dbReference>
<evidence type="ECO:0000256" key="3">
    <source>
        <dbReference type="ARBA" id="ARBA00023163"/>
    </source>
</evidence>
<dbReference type="InterPro" id="IPR051127">
    <property type="entry name" value="Fungal_SecMet_Regulators"/>
</dbReference>
<keyword evidence="1" id="KW-0805">Transcription regulation</keyword>
<reference evidence="7 8" key="1">
    <citation type="journal article" date="2012" name="Science">
        <title>The Paleozoic origin of enzymatic lignin decomposition reconstructed from 31 fungal genomes.</title>
        <authorList>
            <person name="Floudas D."/>
            <person name="Binder M."/>
            <person name="Riley R."/>
            <person name="Barry K."/>
            <person name="Blanchette R.A."/>
            <person name="Henrissat B."/>
            <person name="Martinez A.T."/>
            <person name="Otillar R."/>
            <person name="Spatafora J.W."/>
            <person name="Yadav J.S."/>
            <person name="Aerts A."/>
            <person name="Benoit I."/>
            <person name="Boyd A."/>
            <person name="Carlson A."/>
            <person name="Copeland A."/>
            <person name="Coutinho P.M."/>
            <person name="de Vries R.P."/>
            <person name="Ferreira P."/>
            <person name="Findley K."/>
            <person name="Foster B."/>
            <person name="Gaskell J."/>
            <person name="Glotzer D."/>
            <person name="Gorecki P."/>
            <person name="Heitman J."/>
            <person name="Hesse C."/>
            <person name="Hori C."/>
            <person name="Igarashi K."/>
            <person name="Jurgens J.A."/>
            <person name="Kallen N."/>
            <person name="Kersten P."/>
            <person name="Kohler A."/>
            <person name="Kuees U."/>
            <person name="Kumar T.K.A."/>
            <person name="Kuo A."/>
            <person name="LaButti K."/>
            <person name="Larrondo L.F."/>
            <person name="Lindquist E."/>
            <person name="Ling A."/>
            <person name="Lombard V."/>
            <person name="Lucas S."/>
            <person name="Lundell T."/>
            <person name="Martin R."/>
            <person name="McLaughlin D.J."/>
            <person name="Morgenstern I."/>
            <person name="Morin E."/>
            <person name="Murat C."/>
            <person name="Nagy L.G."/>
            <person name="Nolan M."/>
            <person name="Ohm R.A."/>
            <person name="Patyshakuliyeva A."/>
            <person name="Rokas A."/>
            <person name="Ruiz-Duenas F.J."/>
            <person name="Sabat G."/>
            <person name="Salamov A."/>
            <person name="Samejima M."/>
            <person name="Schmutz J."/>
            <person name="Slot J.C."/>
            <person name="St John F."/>
            <person name="Stenlid J."/>
            <person name="Sun H."/>
            <person name="Sun S."/>
            <person name="Syed K."/>
            <person name="Tsang A."/>
            <person name="Wiebenga A."/>
            <person name="Young D."/>
            <person name="Pisabarro A."/>
            <person name="Eastwood D.C."/>
            <person name="Martin F."/>
            <person name="Cullen D."/>
            <person name="Grigoriev I.V."/>
            <person name="Hibbett D.S."/>
        </authorList>
    </citation>
    <scope>NUCLEOTIDE SEQUENCE [LARGE SCALE GENOMIC DNA]</scope>
    <source>
        <strain evidence="7 8">DJM-731 SS1</strain>
    </source>
</reference>
<proteinExistence type="predicted"/>
<keyword evidence="8" id="KW-1185">Reference proteome</keyword>
<feature type="compositionally biased region" description="Basic and acidic residues" evidence="5">
    <location>
        <begin position="420"/>
        <end position="431"/>
    </location>
</feature>
<dbReference type="Proteomes" id="UP000030653">
    <property type="component" value="Unassembled WGS sequence"/>
</dbReference>
<keyword evidence="3" id="KW-0804">Transcription</keyword>
<feature type="region of interest" description="Disordered" evidence="5">
    <location>
        <begin position="191"/>
        <end position="246"/>
    </location>
</feature>
<dbReference type="GO" id="GO:0005634">
    <property type="term" value="C:nucleus"/>
    <property type="evidence" value="ECO:0007669"/>
    <property type="project" value="TreeGrafter"/>
</dbReference>
<organism evidence="7 8">
    <name type="scientific">Dacryopinax primogenitus (strain DJM 731)</name>
    <name type="common">Brown rot fungus</name>
    <dbReference type="NCBI Taxonomy" id="1858805"/>
    <lineage>
        <taxon>Eukaryota</taxon>
        <taxon>Fungi</taxon>
        <taxon>Dikarya</taxon>
        <taxon>Basidiomycota</taxon>
        <taxon>Agaricomycotina</taxon>
        <taxon>Dacrymycetes</taxon>
        <taxon>Dacrymycetales</taxon>
        <taxon>Dacrymycetaceae</taxon>
        <taxon>Dacryopinax</taxon>
    </lineage>
</organism>
<dbReference type="CDD" id="cd00067">
    <property type="entry name" value="GAL4"/>
    <property type="match status" value="3"/>
</dbReference>
<gene>
    <name evidence="7" type="ORF">DACRYDRAFT_21608</name>
</gene>
<feature type="region of interest" description="Disordered" evidence="5">
    <location>
        <begin position="451"/>
        <end position="563"/>
    </location>
</feature>
<feature type="compositionally biased region" description="Basic and acidic residues" evidence="5">
    <location>
        <begin position="19"/>
        <end position="30"/>
    </location>
</feature>
<dbReference type="HOGENOM" id="CLU_483981_0_0_1"/>
<dbReference type="InterPro" id="IPR001138">
    <property type="entry name" value="Zn2Cys6_DnaBD"/>
</dbReference>
<feature type="compositionally biased region" description="Basic residues" evidence="5">
    <location>
        <begin position="160"/>
        <end position="172"/>
    </location>
</feature>
<dbReference type="Gene3D" id="4.10.240.10">
    <property type="entry name" value="Zn(2)-C6 fungal-type DNA-binding domain"/>
    <property type="match status" value="3"/>
</dbReference>
<evidence type="ECO:0000256" key="2">
    <source>
        <dbReference type="ARBA" id="ARBA00023125"/>
    </source>
</evidence>
<feature type="region of interest" description="Disordered" evidence="5">
    <location>
        <begin position="1"/>
        <end position="111"/>
    </location>
</feature>
<dbReference type="STRING" id="1858805.M5G1B8"/>
<dbReference type="GO" id="GO:0008270">
    <property type="term" value="F:zinc ion binding"/>
    <property type="evidence" value="ECO:0007669"/>
    <property type="project" value="InterPro"/>
</dbReference>
<dbReference type="EMBL" id="JH795861">
    <property type="protein sequence ID" value="EJU02524.1"/>
    <property type="molecule type" value="Genomic_DNA"/>
</dbReference>
<dbReference type="PANTHER" id="PTHR47424">
    <property type="entry name" value="REGULATORY PROTEIN GAL4"/>
    <property type="match status" value="1"/>
</dbReference>
<dbReference type="GeneID" id="63687525"/>
<feature type="compositionally biased region" description="Low complexity" evidence="5">
    <location>
        <begin position="228"/>
        <end position="239"/>
    </location>
</feature>
<feature type="compositionally biased region" description="Pro residues" evidence="5">
    <location>
        <begin position="554"/>
        <end position="563"/>
    </location>
</feature>
<dbReference type="AlphaFoldDB" id="M5G1B8"/>
<name>M5G1B8_DACPD</name>
<evidence type="ECO:0000259" key="6">
    <source>
        <dbReference type="PROSITE" id="PS50048"/>
    </source>
</evidence>
<dbReference type="InterPro" id="IPR036864">
    <property type="entry name" value="Zn2-C6_fun-type_DNA-bd_sf"/>
</dbReference>
<dbReference type="OrthoDB" id="5419315at2759"/>
<dbReference type="Pfam" id="PF00172">
    <property type="entry name" value="Zn_clus"/>
    <property type="match status" value="3"/>
</dbReference>
<evidence type="ECO:0000313" key="8">
    <source>
        <dbReference type="Proteomes" id="UP000030653"/>
    </source>
</evidence>
<keyword evidence="2" id="KW-0238">DNA-binding</keyword>
<evidence type="ECO:0000313" key="7">
    <source>
        <dbReference type="EMBL" id="EJU02524.1"/>
    </source>
</evidence>
<feature type="region of interest" description="Disordered" evidence="5">
    <location>
        <begin position="159"/>
        <end position="179"/>
    </location>
</feature>
<evidence type="ECO:0000256" key="5">
    <source>
        <dbReference type="SAM" id="MobiDB-lite"/>
    </source>
</evidence>
<dbReference type="SUPFAM" id="SSF57701">
    <property type="entry name" value="Zn2/Cys6 DNA-binding domain"/>
    <property type="match status" value="3"/>
</dbReference>
<feature type="compositionally biased region" description="Pro residues" evidence="5">
    <location>
        <begin position="525"/>
        <end position="541"/>
    </location>
</feature>
<dbReference type="GO" id="GO:0000435">
    <property type="term" value="P:positive regulation of transcription from RNA polymerase II promoter by galactose"/>
    <property type="evidence" value="ECO:0007669"/>
    <property type="project" value="TreeGrafter"/>
</dbReference>
<dbReference type="OMA" id="TIACENC"/>
<protein>
    <recommendedName>
        <fullName evidence="6">Zn(2)-C6 fungal-type domain-containing protein</fullName>
    </recommendedName>
</protein>
<dbReference type="RefSeq" id="XP_040629418.1">
    <property type="nucleotide sequence ID" value="XM_040772463.1"/>
</dbReference>
<dbReference type="PROSITE" id="PS50048">
    <property type="entry name" value="ZN2_CY6_FUNGAL_2"/>
    <property type="match status" value="3"/>
</dbReference>
<feature type="domain" description="Zn(2)-C6 fungal-type" evidence="6">
    <location>
        <begin position="126"/>
        <end position="155"/>
    </location>
</feature>
<keyword evidence="4" id="KW-0539">Nucleus</keyword>
<dbReference type="GO" id="GO:0000978">
    <property type="term" value="F:RNA polymerase II cis-regulatory region sequence-specific DNA binding"/>
    <property type="evidence" value="ECO:0007669"/>
    <property type="project" value="TreeGrafter"/>
</dbReference>
<feature type="compositionally biased region" description="Low complexity" evidence="5">
    <location>
        <begin position="207"/>
        <end position="219"/>
    </location>
</feature>
<dbReference type="GO" id="GO:0000981">
    <property type="term" value="F:DNA-binding transcription factor activity, RNA polymerase II-specific"/>
    <property type="evidence" value="ECO:0007669"/>
    <property type="project" value="InterPro"/>
</dbReference>